<reference evidence="9" key="2">
    <citation type="submission" date="2025-09" db="UniProtKB">
        <authorList>
            <consortium name="Ensembl"/>
        </authorList>
    </citation>
    <scope>IDENTIFICATION</scope>
</reference>
<comment type="catalytic activity">
    <reaction evidence="1">
        <text>a 1,2-diacyl-sn-glycero-3-phosphocholine + H2O = a 1,2-diacyl-sn-glycero-3-phosphate + choline + H(+)</text>
        <dbReference type="Rhea" id="RHEA:14445"/>
        <dbReference type="ChEBI" id="CHEBI:15354"/>
        <dbReference type="ChEBI" id="CHEBI:15377"/>
        <dbReference type="ChEBI" id="CHEBI:15378"/>
        <dbReference type="ChEBI" id="CHEBI:57643"/>
        <dbReference type="ChEBI" id="CHEBI:58608"/>
        <dbReference type="EC" id="3.1.4.4"/>
    </reaction>
</comment>
<evidence type="ECO:0000256" key="1">
    <source>
        <dbReference type="ARBA" id="ARBA00000798"/>
    </source>
</evidence>
<keyword evidence="5" id="KW-0442">Lipid degradation</keyword>
<evidence type="ECO:0000259" key="8">
    <source>
        <dbReference type="PROSITE" id="PS50035"/>
    </source>
</evidence>
<evidence type="ECO:0000313" key="9">
    <source>
        <dbReference type="Ensembl" id="ENSEBUP00000007620.1"/>
    </source>
</evidence>
<keyword evidence="7" id="KW-1133">Transmembrane helix</keyword>
<evidence type="ECO:0000256" key="4">
    <source>
        <dbReference type="ARBA" id="ARBA00022801"/>
    </source>
</evidence>
<keyword evidence="7" id="KW-0812">Transmembrane</keyword>
<dbReference type="GO" id="GO:0009395">
    <property type="term" value="P:phospholipid catabolic process"/>
    <property type="evidence" value="ECO:0007669"/>
    <property type="project" value="TreeGrafter"/>
</dbReference>
<dbReference type="Proteomes" id="UP000694388">
    <property type="component" value="Unplaced"/>
</dbReference>
<dbReference type="AlphaFoldDB" id="A0A8C4NH38"/>
<evidence type="ECO:0000256" key="5">
    <source>
        <dbReference type="ARBA" id="ARBA00022963"/>
    </source>
</evidence>
<dbReference type="GeneTree" id="ENSGT00940000155015"/>
<dbReference type="PROSITE" id="PS50035">
    <property type="entry name" value="PLD"/>
    <property type="match status" value="1"/>
</dbReference>
<protein>
    <recommendedName>
        <fullName evidence="2">phospholipase D</fullName>
        <ecNumber evidence="2">3.1.4.4</ecNumber>
    </recommendedName>
</protein>
<dbReference type="InterPro" id="IPR015679">
    <property type="entry name" value="PLipase_D_fam"/>
</dbReference>
<organism evidence="9 10">
    <name type="scientific">Eptatretus burgeri</name>
    <name type="common">Inshore hagfish</name>
    <dbReference type="NCBI Taxonomy" id="7764"/>
    <lineage>
        <taxon>Eukaryota</taxon>
        <taxon>Metazoa</taxon>
        <taxon>Chordata</taxon>
        <taxon>Craniata</taxon>
        <taxon>Vertebrata</taxon>
        <taxon>Cyclostomata</taxon>
        <taxon>Myxini</taxon>
        <taxon>Myxiniformes</taxon>
        <taxon>Myxinidae</taxon>
        <taxon>Eptatretinae</taxon>
        <taxon>Eptatretus</taxon>
    </lineage>
</organism>
<evidence type="ECO:0000256" key="2">
    <source>
        <dbReference type="ARBA" id="ARBA00012027"/>
    </source>
</evidence>
<reference evidence="9" key="1">
    <citation type="submission" date="2025-08" db="UniProtKB">
        <authorList>
            <consortium name="Ensembl"/>
        </authorList>
    </citation>
    <scope>IDENTIFICATION</scope>
</reference>
<dbReference type="Gene3D" id="3.30.870.10">
    <property type="entry name" value="Endonuclease Chain A"/>
    <property type="match status" value="1"/>
</dbReference>
<sequence length="234" mass="27019">MCVCVAAPQRVLYPLKNEKNTGNMFTWICSANRRYRVYILLPLLPGFQGDIKTGGGNAIQTIMHFNYRTMCRGKYSIVERVKAVVGREWMNYISFCSLRTHDSLNGKPVTELIYIHSKLLIADDRTVIIGSANINDRSLLGRRDSEMAIVLEDSHLVDSVMDGMPYRAGRFALGLRMYCFRCFQQEAFLPAPTFKLMFFCLFYFVIDSAFTYLHIQTQIYIRCKLECSYSQKKT</sequence>
<evidence type="ECO:0000313" key="10">
    <source>
        <dbReference type="Proteomes" id="UP000694388"/>
    </source>
</evidence>
<dbReference type="PANTHER" id="PTHR18896">
    <property type="entry name" value="PHOSPHOLIPASE D"/>
    <property type="match status" value="1"/>
</dbReference>
<dbReference type="SUPFAM" id="SSF56024">
    <property type="entry name" value="Phospholipase D/nuclease"/>
    <property type="match status" value="1"/>
</dbReference>
<accession>A0A8C4NH38</accession>
<dbReference type="Pfam" id="PF13091">
    <property type="entry name" value="PLDc_2"/>
    <property type="match status" value="1"/>
</dbReference>
<dbReference type="CDD" id="cd09141">
    <property type="entry name" value="PLDc_vPLD1_2_yPLD_like_2"/>
    <property type="match status" value="1"/>
</dbReference>
<dbReference type="InterPro" id="IPR001736">
    <property type="entry name" value="PLipase_D/transphosphatidylase"/>
</dbReference>
<name>A0A8C4NH38_EPTBU</name>
<keyword evidence="10" id="KW-1185">Reference proteome</keyword>
<dbReference type="SMART" id="SM00155">
    <property type="entry name" value="PLDc"/>
    <property type="match status" value="1"/>
</dbReference>
<dbReference type="PANTHER" id="PTHR18896:SF76">
    <property type="entry name" value="PHOSPHOLIPASE"/>
    <property type="match status" value="1"/>
</dbReference>
<keyword evidence="7" id="KW-0472">Membrane</keyword>
<keyword evidence="3" id="KW-0677">Repeat</keyword>
<evidence type="ECO:0000256" key="6">
    <source>
        <dbReference type="ARBA" id="ARBA00023098"/>
    </source>
</evidence>
<dbReference type="GO" id="GO:0060627">
    <property type="term" value="P:regulation of vesicle-mediated transport"/>
    <property type="evidence" value="ECO:0007669"/>
    <property type="project" value="TreeGrafter"/>
</dbReference>
<dbReference type="GO" id="GO:0004630">
    <property type="term" value="F:phospholipase D activity"/>
    <property type="evidence" value="ECO:0007669"/>
    <property type="project" value="UniProtKB-EC"/>
</dbReference>
<dbReference type="EC" id="3.1.4.4" evidence="2"/>
<dbReference type="InterPro" id="IPR025202">
    <property type="entry name" value="PLD-like_dom"/>
</dbReference>
<dbReference type="Ensembl" id="ENSEBUT00000008107.1">
    <property type="protein sequence ID" value="ENSEBUP00000007620.1"/>
    <property type="gene ID" value="ENSEBUG00000004972.1"/>
</dbReference>
<proteinExistence type="predicted"/>
<evidence type="ECO:0000256" key="7">
    <source>
        <dbReference type="SAM" id="Phobius"/>
    </source>
</evidence>
<feature type="transmembrane region" description="Helical" evidence="7">
    <location>
        <begin position="196"/>
        <end position="215"/>
    </location>
</feature>
<evidence type="ECO:0000256" key="3">
    <source>
        <dbReference type="ARBA" id="ARBA00022737"/>
    </source>
</evidence>
<keyword evidence="6" id="KW-0443">Lipid metabolism</keyword>
<keyword evidence="4" id="KW-0378">Hydrolase</keyword>
<feature type="domain" description="PLD phosphodiesterase" evidence="8">
    <location>
        <begin position="111"/>
        <end position="138"/>
    </location>
</feature>